<evidence type="ECO:0000313" key="4">
    <source>
        <dbReference type="Proteomes" id="UP001150238"/>
    </source>
</evidence>
<protein>
    <submittedName>
        <fullName evidence="3">Uncharacterized protein</fullName>
    </submittedName>
</protein>
<reference evidence="3" key="2">
    <citation type="journal article" date="2023" name="Proc. Natl. Acad. Sci. U.S.A.">
        <title>A global phylogenomic analysis of the shiitake genus Lentinula.</title>
        <authorList>
            <person name="Sierra-Patev S."/>
            <person name="Min B."/>
            <person name="Naranjo-Ortiz M."/>
            <person name="Looney B."/>
            <person name="Konkel Z."/>
            <person name="Slot J.C."/>
            <person name="Sakamoto Y."/>
            <person name="Steenwyk J.L."/>
            <person name="Rokas A."/>
            <person name="Carro J."/>
            <person name="Camarero S."/>
            <person name="Ferreira P."/>
            <person name="Molpeceres G."/>
            <person name="Ruiz-Duenas F.J."/>
            <person name="Serrano A."/>
            <person name="Henrissat B."/>
            <person name="Drula E."/>
            <person name="Hughes K.W."/>
            <person name="Mata J.L."/>
            <person name="Ishikawa N.K."/>
            <person name="Vargas-Isla R."/>
            <person name="Ushijima S."/>
            <person name="Smith C.A."/>
            <person name="Donoghue J."/>
            <person name="Ahrendt S."/>
            <person name="Andreopoulos W."/>
            <person name="He G."/>
            <person name="LaButti K."/>
            <person name="Lipzen A."/>
            <person name="Ng V."/>
            <person name="Riley R."/>
            <person name="Sandor L."/>
            <person name="Barry K."/>
            <person name="Martinez A.T."/>
            <person name="Xiao Y."/>
            <person name="Gibbons J.G."/>
            <person name="Terashima K."/>
            <person name="Grigoriev I.V."/>
            <person name="Hibbett D."/>
        </authorList>
    </citation>
    <scope>NUCLEOTIDE SEQUENCE</scope>
    <source>
        <strain evidence="3">Sp2 HRB7682 ss15</strain>
    </source>
</reference>
<feature type="compositionally biased region" description="Polar residues" evidence="2">
    <location>
        <begin position="1"/>
        <end position="10"/>
    </location>
</feature>
<feature type="coiled-coil region" evidence="1">
    <location>
        <begin position="31"/>
        <end position="58"/>
    </location>
</feature>
<name>A0A9W9AWF6_9AGAR</name>
<reference evidence="3" key="1">
    <citation type="submission" date="2022-08" db="EMBL/GenBank/DDBJ databases">
        <authorList>
            <consortium name="DOE Joint Genome Institute"/>
            <person name="Min B."/>
            <person name="Riley R."/>
            <person name="Sierra-Patev S."/>
            <person name="Naranjo-Ortiz M."/>
            <person name="Looney B."/>
            <person name="Konkel Z."/>
            <person name="Slot J.C."/>
            <person name="Sakamoto Y."/>
            <person name="Steenwyk J.L."/>
            <person name="Rokas A."/>
            <person name="Carro J."/>
            <person name="Camarero S."/>
            <person name="Ferreira P."/>
            <person name="Molpeceres G."/>
            <person name="Ruiz-Duenas F.J."/>
            <person name="Serrano A."/>
            <person name="Henrissat B."/>
            <person name="Drula E."/>
            <person name="Hughes K.W."/>
            <person name="Mata J.L."/>
            <person name="Ishikawa N.K."/>
            <person name="Vargas-Isla R."/>
            <person name="Ushijima S."/>
            <person name="Smith C.A."/>
            <person name="Ahrendt S."/>
            <person name="Andreopoulos W."/>
            <person name="He G."/>
            <person name="Labutti K."/>
            <person name="Lipzen A."/>
            <person name="Ng V."/>
            <person name="Sandor L."/>
            <person name="Barry K."/>
            <person name="Martinez A.T."/>
            <person name="Xiao Y."/>
            <person name="Gibbons J.G."/>
            <person name="Terashima K."/>
            <person name="Hibbett D.S."/>
            <person name="Grigoriev I.V."/>
        </authorList>
    </citation>
    <scope>NUCLEOTIDE SEQUENCE</scope>
    <source>
        <strain evidence="3">Sp2 HRB7682 ss15</strain>
    </source>
</reference>
<gene>
    <name evidence="3" type="ORF">C8J55DRAFT_556482</name>
</gene>
<evidence type="ECO:0000313" key="3">
    <source>
        <dbReference type="EMBL" id="KAJ4492086.1"/>
    </source>
</evidence>
<evidence type="ECO:0000256" key="2">
    <source>
        <dbReference type="SAM" id="MobiDB-lite"/>
    </source>
</evidence>
<feature type="region of interest" description="Disordered" evidence="2">
    <location>
        <begin position="1"/>
        <end position="31"/>
    </location>
</feature>
<keyword evidence="1" id="KW-0175">Coiled coil</keyword>
<comment type="caution">
    <text evidence="3">The sequence shown here is derived from an EMBL/GenBank/DDBJ whole genome shotgun (WGS) entry which is preliminary data.</text>
</comment>
<dbReference type="AlphaFoldDB" id="A0A9W9AWF6"/>
<organism evidence="3 4">
    <name type="scientific">Lentinula lateritia</name>
    <dbReference type="NCBI Taxonomy" id="40482"/>
    <lineage>
        <taxon>Eukaryota</taxon>
        <taxon>Fungi</taxon>
        <taxon>Dikarya</taxon>
        <taxon>Basidiomycota</taxon>
        <taxon>Agaricomycotina</taxon>
        <taxon>Agaricomycetes</taxon>
        <taxon>Agaricomycetidae</taxon>
        <taxon>Agaricales</taxon>
        <taxon>Marasmiineae</taxon>
        <taxon>Omphalotaceae</taxon>
        <taxon>Lentinula</taxon>
    </lineage>
</organism>
<proteinExistence type="predicted"/>
<dbReference type="EMBL" id="JANVFS010000005">
    <property type="protein sequence ID" value="KAJ4492086.1"/>
    <property type="molecule type" value="Genomic_DNA"/>
</dbReference>
<sequence length="156" mass="16978">MKSANWSFNWSVPGRGTGGGRRRRRRPRQEAAEWAANARKLEEEAAEKRRRMAAAVAALTLIPILHSCHNSRGHQQCVKGVANSFTDVPLPVCTTGQYSVPDLGIIPGHSRARSGLRTSIAIDLSFLSLVAVPVAPFELQLAPSTLQHKPLTPNLP</sequence>
<accession>A0A9W9AWF6</accession>
<evidence type="ECO:0000256" key="1">
    <source>
        <dbReference type="SAM" id="Coils"/>
    </source>
</evidence>
<dbReference type="Proteomes" id="UP001150238">
    <property type="component" value="Unassembled WGS sequence"/>
</dbReference>